<feature type="transmembrane region" description="Helical" evidence="1">
    <location>
        <begin position="89"/>
        <end position="111"/>
    </location>
</feature>
<proteinExistence type="predicted"/>
<name>A0A4Y7QAR0_9AGAM</name>
<keyword evidence="3" id="KW-1185">Reference proteome</keyword>
<sequence>MAMIIGARLCALRLTTMLCFDRLQFGCPGSALTSVFRSISFDVFIHYIEWSQISVIFSVYCLFAAIFLVLHVTSFCSIAVAIHHRGPIATLMVSLFLAFLYCVAQIVGIFLSDTSILPEYQAVIVLDTIAGLFNWWCNIILFTAIFLLFRDRESALESVTEPRGKFAYTIQTAIHATLLAVMFSLSTAAFALNAALQADGLVTHLDYENRYSQIQNIAYAADAFFVLTSIDVCVTTHLLHRRVRRVGANNQITKMLLYVVSPLVALNAVNTFVFTIVLSRSGVINSDGSVQSILRAALMNDIFRNLFFAAIFITLMMLPFKRSSWDIQGVVSVSESQSWNISEPPVASGYHNNFASQSLYTHNQPTVMTQVAQPHSI</sequence>
<dbReference type="EMBL" id="ML170167">
    <property type="protein sequence ID" value="TDL24361.1"/>
    <property type="molecule type" value="Genomic_DNA"/>
</dbReference>
<feature type="transmembrane region" description="Helical" evidence="1">
    <location>
        <begin position="216"/>
        <end position="234"/>
    </location>
</feature>
<protein>
    <submittedName>
        <fullName evidence="2">Uncharacterized protein</fullName>
    </submittedName>
</protein>
<accession>A0A4Y7QAR0</accession>
<keyword evidence="1" id="KW-1133">Transmembrane helix</keyword>
<evidence type="ECO:0000256" key="1">
    <source>
        <dbReference type="SAM" id="Phobius"/>
    </source>
</evidence>
<gene>
    <name evidence="2" type="ORF">BD410DRAFT_786478</name>
</gene>
<feature type="transmembrane region" description="Helical" evidence="1">
    <location>
        <begin position="255"/>
        <end position="278"/>
    </location>
</feature>
<dbReference type="AlphaFoldDB" id="A0A4Y7QAR0"/>
<keyword evidence="1" id="KW-0812">Transmembrane</keyword>
<dbReference type="VEuPathDB" id="FungiDB:BD410DRAFT_786478"/>
<evidence type="ECO:0000313" key="2">
    <source>
        <dbReference type="EMBL" id="TDL24361.1"/>
    </source>
</evidence>
<feature type="transmembrane region" description="Helical" evidence="1">
    <location>
        <begin position="55"/>
        <end position="82"/>
    </location>
</feature>
<feature type="transmembrane region" description="Helical" evidence="1">
    <location>
        <begin position="302"/>
        <end position="320"/>
    </location>
</feature>
<dbReference type="OrthoDB" id="3331665at2759"/>
<feature type="transmembrane region" description="Helical" evidence="1">
    <location>
        <begin position="170"/>
        <end position="196"/>
    </location>
</feature>
<evidence type="ECO:0000313" key="3">
    <source>
        <dbReference type="Proteomes" id="UP000294933"/>
    </source>
</evidence>
<feature type="transmembrane region" description="Helical" evidence="1">
    <location>
        <begin position="123"/>
        <end position="149"/>
    </location>
</feature>
<keyword evidence="1" id="KW-0472">Membrane</keyword>
<dbReference type="Proteomes" id="UP000294933">
    <property type="component" value="Unassembled WGS sequence"/>
</dbReference>
<reference evidence="2 3" key="1">
    <citation type="submission" date="2018-06" db="EMBL/GenBank/DDBJ databases">
        <title>A transcriptomic atlas of mushroom development highlights an independent origin of complex multicellularity.</title>
        <authorList>
            <consortium name="DOE Joint Genome Institute"/>
            <person name="Krizsan K."/>
            <person name="Almasi E."/>
            <person name="Merenyi Z."/>
            <person name="Sahu N."/>
            <person name="Viragh M."/>
            <person name="Koszo T."/>
            <person name="Mondo S."/>
            <person name="Kiss B."/>
            <person name="Balint B."/>
            <person name="Kues U."/>
            <person name="Barry K."/>
            <person name="Hegedus J.C."/>
            <person name="Henrissat B."/>
            <person name="Johnson J."/>
            <person name="Lipzen A."/>
            <person name="Ohm R."/>
            <person name="Nagy I."/>
            <person name="Pangilinan J."/>
            <person name="Yan J."/>
            <person name="Xiong Y."/>
            <person name="Grigoriev I.V."/>
            <person name="Hibbett D.S."/>
            <person name="Nagy L.G."/>
        </authorList>
    </citation>
    <scope>NUCLEOTIDE SEQUENCE [LARGE SCALE GENOMIC DNA]</scope>
    <source>
        <strain evidence="2 3">SZMC22713</strain>
    </source>
</reference>
<organism evidence="2 3">
    <name type="scientific">Rickenella mellea</name>
    <dbReference type="NCBI Taxonomy" id="50990"/>
    <lineage>
        <taxon>Eukaryota</taxon>
        <taxon>Fungi</taxon>
        <taxon>Dikarya</taxon>
        <taxon>Basidiomycota</taxon>
        <taxon>Agaricomycotina</taxon>
        <taxon>Agaricomycetes</taxon>
        <taxon>Hymenochaetales</taxon>
        <taxon>Rickenellaceae</taxon>
        <taxon>Rickenella</taxon>
    </lineage>
</organism>